<dbReference type="PANTHER" id="PTHR21240">
    <property type="entry name" value="2-AMINO-3-CARBOXYLMUCONATE-6-SEMIALDEHYDE DECARBOXYLASE"/>
    <property type="match status" value="1"/>
</dbReference>
<feature type="domain" description="Amidohydrolase-related" evidence="2">
    <location>
        <begin position="88"/>
        <end position="297"/>
    </location>
</feature>
<proteinExistence type="predicted"/>
<dbReference type="InterPro" id="IPR032465">
    <property type="entry name" value="ACMSD"/>
</dbReference>
<name>A0A317ZGK0_9BACT</name>
<evidence type="ECO:0000256" key="1">
    <source>
        <dbReference type="ARBA" id="ARBA00023239"/>
    </source>
</evidence>
<gene>
    <name evidence="3" type="ORF">DDZ13_05865</name>
</gene>
<accession>A0A317ZGK0</accession>
<dbReference type="SUPFAM" id="SSF51556">
    <property type="entry name" value="Metallo-dependent hydrolases"/>
    <property type="match status" value="1"/>
</dbReference>
<sequence length="297" mass="33835">MKIFKNQNQAVRNPITILRSIVFFYAGLLPMVHADPAADGIIDTHWHAMACQDDALDQVTSWMEEKGVIHAIVHPLGKSRPKNDVERRKMLAHFKAHDGRIERFCIIKPNEVGSIEEAVKILETEKRDGAIGFGEHYGEGLMFDAPANMRLFAACQKVGLPIMFHMDDKQNKDTADFKHLAHALDSYPKTIFIAHGPNWWKRFGSSNCDRMLSEHTNLYADISAGSGATALSKDRTYTAEFMQRHRKKLLFGTDCGWWSFRKNAKPAPQFELMRTLDIPDDVKIDIYRGNAQRLFGF</sequence>
<keyword evidence="1" id="KW-0456">Lyase</keyword>
<dbReference type="GO" id="GO:0019748">
    <property type="term" value="P:secondary metabolic process"/>
    <property type="evidence" value="ECO:0007669"/>
    <property type="project" value="TreeGrafter"/>
</dbReference>
<dbReference type="EMBL" id="QHJQ01000003">
    <property type="protein sequence ID" value="PXA04696.1"/>
    <property type="molecule type" value="Genomic_DNA"/>
</dbReference>
<protein>
    <recommendedName>
        <fullName evidence="2">Amidohydrolase-related domain-containing protein</fullName>
    </recommendedName>
</protein>
<dbReference type="GO" id="GO:0016787">
    <property type="term" value="F:hydrolase activity"/>
    <property type="evidence" value="ECO:0007669"/>
    <property type="project" value="InterPro"/>
</dbReference>
<dbReference type="PANTHER" id="PTHR21240:SF28">
    <property type="entry name" value="ISO-OROTATE DECARBOXYLASE (EUROFUNG)"/>
    <property type="match status" value="1"/>
</dbReference>
<dbReference type="Pfam" id="PF04909">
    <property type="entry name" value="Amidohydro_2"/>
    <property type="match status" value="1"/>
</dbReference>
<dbReference type="Proteomes" id="UP000247099">
    <property type="component" value="Unassembled WGS sequence"/>
</dbReference>
<dbReference type="AlphaFoldDB" id="A0A317ZGK0"/>
<dbReference type="GO" id="GO:0005737">
    <property type="term" value="C:cytoplasm"/>
    <property type="evidence" value="ECO:0007669"/>
    <property type="project" value="TreeGrafter"/>
</dbReference>
<dbReference type="Gene3D" id="3.20.20.140">
    <property type="entry name" value="Metal-dependent hydrolases"/>
    <property type="match status" value="1"/>
</dbReference>
<organism evidence="3 4">
    <name type="scientific">Coraliomargarita sinensis</name>
    <dbReference type="NCBI Taxonomy" id="2174842"/>
    <lineage>
        <taxon>Bacteria</taxon>
        <taxon>Pseudomonadati</taxon>
        <taxon>Verrucomicrobiota</taxon>
        <taxon>Opitutia</taxon>
        <taxon>Puniceicoccales</taxon>
        <taxon>Coraliomargaritaceae</taxon>
        <taxon>Coraliomargarita</taxon>
    </lineage>
</organism>
<evidence type="ECO:0000313" key="4">
    <source>
        <dbReference type="Proteomes" id="UP000247099"/>
    </source>
</evidence>
<evidence type="ECO:0000313" key="3">
    <source>
        <dbReference type="EMBL" id="PXA04696.1"/>
    </source>
</evidence>
<keyword evidence="4" id="KW-1185">Reference proteome</keyword>
<dbReference type="InterPro" id="IPR006680">
    <property type="entry name" value="Amidohydro-rel"/>
</dbReference>
<comment type="caution">
    <text evidence="3">The sequence shown here is derived from an EMBL/GenBank/DDBJ whole genome shotgun (WGS) entry which is preliminary data.</text>
</comment>
<evidence type="ECO:0000259" key="2">
    <source>
        <dbReference type="Pfam" id="PF04909"/>
    </source>
</evidence>
<dbReference type="GO" id="GO:0016831">
    <property type="term" value="F:carboxy-lyase activity"/>
    <property type="evidence" value="ECO:0007669"/>
    <property type="project" value="InterPro"/>
</dbReference>
<dbReference type="InParanoid" id="A0A317ZGK0"/>
<reference evidence="3 4" key="1">
    <citation type="submission" date="2018-05" db="EMBL/GenBank/DDBJ databases">
        <title>Coraliomargarita sinensis sp. nov., isolated from a marine solar saltern.</title>
        <authorList>
            <person name="Zhou L.Y."/>
        </authorList>
    </citation>
    <scope>NUCLEOTIDE SEQUENCE [LARGE SCALE GENOMIC DNA]</scope>
    <source>
        <strain evidence="3 4">WN38</strain>
    </source>
</reference>
<dbReference type="InterPro" id="IPR032466">
    <property type="entry name" value="Metal_Hydrolase"/>
</dbReference>